<dbReference type="AlphaFoldDB" id="A0ABD1BWL0"/>
<evidence type="ECO:0000313" key="4">
    <source>
        <dbReference type="EMBL" id="KAL1221578.1"/>
    </source>
</evidence>
<comment type="caution">
    <text evidence="4">The sequence shown here is derived from an EMBL/GenBank/DDBJ whole genome shotgun (WGS) entry which is preliminary data.</text>
</comment>
<dbReference type="Pfam" id="PF03478">
    <property type="entry name" value="Beta-prop_KIB1-4"/>
    <property type="match status" value="1"/>
</dbReference>
<name>A0ABD1BWL0_CARAN</name>
<dbReference type="EMBL" id="JBANAX010000123">
    <property type="protein sequence ID" value="KAL1221578.1"/>
    <property type="molecule type" value="Genomic_DNA"/>
</dbReference>
<dbReference type="PANTHER" id="PTHR33127:SF5">
    <property type="entry name" value="TRANSMEMBRANE PROTEIN"/>
    <property type="match status" value="1"/>
</dbReference>
<evidence type="ECO:0000259" key="3">
    <source>
        <dbReference type="Pfam" id="PF03478"/>
    </source>
</evidence>
<dbReference type="Pfam" id="PF00646">
    <property type="entry name" value="F-box"/>
    <property type="match status" value="1"/>
</dbReference>
<gene>
    <name evidence="4" type="ORF">V5N11_026196</name>
</gene>
<evidence type="ECO:0000256" key="1">
    <source>
        <dbReference type="SAM" id="MobiDB-lite"/>
    </source>
</evidence>
<dbReference type="Gene3D" id="1.20.1280.50">
    <property type="match status" value="1"/>
</dbReference>
<dbReference type="InterPro" id="IPR001810">
    <property type="entry name" value="F-box_dom"/>
</dbReference>
<proteinExistence type="predicted"/>
<organism evidence="4 5">
    <name type="scientific">Cardamine amara subsp. amara</name>
    <dbReference type="NCBI Taxonomy" id="228776"/>
    <lineage>
        <taxon>Eukaryota</taxon>
        <taxon>Viridiplantae</taxon>
        <taxon>Streptophyta</taxon>
        <taxon>Embryophyta</taxon>
        <taxon>Tracheophyta</taxon>
        <taxon>Spermatophyta</taxon>
        <taxon>Magnoliopsida</taxon>
        <taxon>eudicotyledons</taxon>
        <taxon>Gunneridae</taxon>
        <taxon>Pentapetalae</taxon>
        <taxon>rosids</taxon>
        <taxon>malvids</taxon>
        <taxon>Brassicales</taxon>
        <taxon>Brassicaceae</taxon>
        <taxon>Cardamineae</taxon>
        <taxon>Cardamine</taxon>
    </lineage>
</organism>
<dbReference type="SUPFAM" id="SSF81383">
    <property type="entry name" value="F-box domain"/>
    <property type="match status" value="1"/>
</dbReference>
<dbReference type="Proteomes" id="UP001558713">
    <property type="component" value="Unassembled WGS sequence"/>
</dbReference>
<dbReference type="PANTHER" id="PTHR33127">
    <property type="entry name" value="TRANSMEMBRANE PROTEIN"/>
    <property type="match status" value="1"/>
</dbReference>
<sequence>MKTRRRTYTAAFPESVTTRPRVQQVLPVSPTITRRKLRSDTAKERKNGGSKKKKCTRRELWDKNIPTDMLQEILSRLGLKGNIRASLVCKTWLEASVSLRKLQTRRPWLFYPQKESEEGDYILLDPSKSQTHHLKFPELKNHQFFCSKDGWLLVVTDSPSNLIFFLNPFTQERVYLPEVSPEFNGSCLTFSAPPTSTSNCFVIFFRYRYLDTFVTIHTWCPGESVWTKHRFVAPYYGFSTLECLFLNGLFYCLSTIGHLGVFDPFRATWNLLPVKQCPAYSRQILRGREKWITEHEGDIYLVTTQRKNNYKLLVFKLKLEDNVWEEMGESGLMVFASYASSFTIAGHSAKERNKICTPHTDDYGRLSGYGKDTQRFLSNRIAWLQPPHNVQL</sequence>
<reference evidence="4 5" key="1">
    <citation type="submission" date="2024-04" db="EMBL/GenBank/DDBJ databases">
        <title>Genome assembly C_amara_ONT_v2.</title>
        <authorList>
            <person name="Yant L."/>
            <person name="Moore C."/>
            <person name="Slenker M."/>
        </authorList>
    </citation>
    <scope>NUCLEOTIDE SEQUENCE [LARGE SCALE GENOMIC DNA]</scope>
    <source>
        <tissue evidence="4">Leaf</tissue>
    </source>
</reference>
<dbReference type="InterPro" id="IPR036047">
    <property type="entry name" value="F-box-like_dom_sf"/>
</dbReference>
<dbReference type="InterPro" id="IPR005174">
    <property type="entry name" value="KIB1-4_b-propeller"/>
</dbReference>
<protein>
    <submittedName>
        <fullName evidence="4">F-box/kelch-repeat protein</fullName>
    </submittedName>
</protein>
<feature type="region of interest" description="Disordered" evidence="1">
    <location>
        <begin position="30"/>
        <end position="55"/>
    </location>
</feature>
<evidence type="ECO:0000313" key="5">
    <source>
        <dbReference type="Proteomes" id="UP001558713"/>
    </source>
</evidence>
<evidence type="ECO:0000259" key="2">
    <source>
        <dbReference type="Pfam" id="PF00646"/>
    </source>
</evidence>
<feature type="compositionally biased region" description="Basic and acidic residues" evidence="1">
    <location>
        <begin position="38"/>
        <end position="47"/>
    </location>
</feature>
<accession>A0ABD1BWL0</accession>
<feature type="domain" description="KIB1-4 beta-propeller" evidence="3">
    <location>
        <begin position="124"/>
        <end position="358"/>
    </location>
</feature>
<feature type="domain" description="F-box" evidence="2">
    <location>
        <begin position="64"/>
        <end position="101"/>
    </location>
</feature>
<keyword evidence="5" id="KW-1185">Reference proteome</keyword>